<keyword evidence="1" id="KW-0812">Transmembrane</keyword>
<gene>
    <name evidence="2" type="ORF">QP520_06770</name>
</gene>
<keyword evidence="1" id="KW-1133">Transmembrane helix</keyword>
<organism evidence="2 3">
    <name type="scientific">Veillonella atypica</name>
    <dbReference type="NCBI Taxonomy" id="39777"/>
    <lineage>
        <taxon>Bacteria</taxon>
        <taxon>Bacillati</taxon>
        <taxon>Bacillota</taxon>
        <taxon>Negativicutes</taxon>
        <taxon>Veillonellales</taxon>
        <taxon>Veillonellaceae</taxon>
        <taxon>Veillonella</taxon>
    </lineage>
</organism>
<dbReference type="RefSeq" id="WP_285417687.1">
    <property type="nucleotide sequence ID" value="NZ_JASORJ010000010.1"/>
</dbReference>
<dbReference type="AlphaFoldDB" id="A0AAJ1V5S1"/>
<evidence type="ECO:0000256" key="1">
    <source>
        <dbReference type="SAM" id="Phobius"/>
    </source>
</evidence>
<protein>
    <submittedName>
        <fullName evidence="2">Uncharacterized protein</fullName>
    </submittedName>
</protein>
<evidence type="ECO:0000313" key="2">
    <source>
        <dbReference type="EMBL" id="MDK7357327.1"/>
    </source>
</evidence>
<proteinExistence type="predicted"/>
<feature type="transmembrane region" description="Helical" evidence="1">
    <location>
        <begin position="12"/>
        <end position="32"/>
    </location>
</feature>
<keyword evidence="1" id="KW-0472">Membrane</keyword>
<dbReference type="Proteomes" id="UP001236274">
    <property type="component" value="Unassembled WGS sequence"/>
</dbReference>
<dbReference type="EMBL" id="JASORJ010000010">
    <property type="protein sequence ID" value="MDK7357327.1"/>
    <property type="molecule type" value="Genomic_DNA"/>
</dbReference>
<reference evidence="2" key="1">
    <citation type="submission" date="2023-05" db="EMBL/GenBank/DDBJ databases">
        <title>Cataloging the Phylogenetic Diversity of Human Bladder Bacteria.</title>
        <authorList>
            <person name="Du J."/>
        </authorList>
    </citation>
    <scope>NUCLEOTIDE SEQUENCE</scope>
    <source>
        <strain evidence="2">UMB10101</strain>
    </source>
</reference>
<name>A0AAJ1V5S1_9FIRM</name>
<accession>A0AAJ1V5S1</accession>
<sequence length="203" mass="24024">MDIDFLDHLISIISGIFILIVSGYTAYLTFFCERIKIIGYRKIDDSSENPYSQIKIQIYNPSLSVVMIKGLYIIYAGEYLLPVKKYDIPIPLEARTSIVVSSDKLYDISENLEQKSFVTNSIILLSILGELGTDGVNKRRFTVFRVKDLKERWKYWWKRYWWRSNRYYKDNFKYISYTKEMGKSMYKGSIDDSACTYETHIYC</sequence>
<comment type="caution">
    <text evidence="2">The sequence shown here is derived from an EMBL/GenBank/DDBJ whole genome shotgun (WGS) entry which is preliminary data.</text>
</comment>
<evidence type="ECO:0000313" key="3">
    <source>
        <dbReference type="Proteomes" id="UP001236274"/>
    </source>
</evidence>